<dbReference type="Proteomes" id="UP000621516">
    <property type="component" value="Unassembled WGS sequence"/>
</dbReference>
<dbReference type="Pfam" id="PF05742">
    <property type="entry name" value="TANGO2"/>
    <property type="match status" value="1"/>
</dbReference>
<dbReference type="AlphaFoldDB" id="A0A8J6PZP7"/>
<sequence length="241" mass="27762">MCTVTLVPKGKNDFILTSNRDEAPVRAALLPEISTQNNTKLLFPKDEVSGGSWIGVSEQNRVVCVLNGAFELHERKKNYRRSRGLVATDVLLFESLEQELAVYNFQDIEPFTMVIVDWNQDLRFFEFVWDGEVEHFRKLPIAEYIWSSSTLYTNTMKQERRFWFEDFKSENKLTSETLLKFHKSAGEGNLDYGVVMDRGFVKTTSITQVIKSNAVVSMCYESLINELTSCKTMKLPEPVNE</sequence>
<dbReference type="RefSeq" id="WP_188224540.1">
    <property type="nucleotide sequence ID" value="NZ_JACVXD010000012.1"/>
</dbReference>
<comment type="caution">
    <text evidence="1">The sequence shown here is derived from an EMBL/GenBank/DDBJ whole genome shotgun (WGS) entry which is preliminary data.</text>
</comment>
<evidence type="ECO:0000313" key="2">
    <source>
        <dbReference type="Proteomes" id="UP000621516"/>
    </source>
</evidence>
<reference evidence="1 2" key="1">
    <citation type="journal article" date="2018" name="J. Microbiol.">
        <title>Aestuariibaculum marinum sp. nov., a marine bacterium isolated from seawater in South Korea.</title>
        <authorList>
            <person name="Choi J."/>
            <person name="Lee D."/>
            <person name="Jang J.H."/>
            <person name="Cha S."/>
            <person name="Seo T."/>
        </authorList>
    </citation>
    <scope>NUCLEOTIDE SEQUENCE [LARGE SCALE GENOMIC DNA]</scope>
    <source>
        <strain evidence="1 2">IP7</strain>
    </source>
</reference>
<gene>
    <name evidence="1" type="ORF">ICJ85_14600</name>
</gene>
<dbReference type="PANTHER" id="PTHR17985">
    <property type="entry name" value="SER/THR-RICH PROTEIN T10 IN DGCR REGION"/>
    <property type="match status" value="1"/>
</dbReference>
<keyword evidence="2" id="KW-1185">Reference proteome</keyword>
<dbReference type="PANTHER" id="PTHR17985:SF8">
    <property type="entry name" value="TRANSPORT AND GOLGI ORGANIZATION PROTEIN 2 HOMOLOG"/>
    <property type="match status" value="1"/>
</dbReference>
<dbReference type="EMBL" id="JACVXD010000012">
    <property type="protein sequence ID" value="MBD0825247.1"/>
    <property type="molecule type" value="Genomic_DNA"/>
</dbReference>
<proteinExistence type="predicted"/>
<name>A0A8J6PZP7_9FLAO</name>
<dbReference type="InterPro" id="IPR008551">
    <property type="entry name" value="TANGO2"/>
</dbReference>
<evidence type="ECO:0000313" key="1">
    <source>
        <dbReference type="EMBL" id="MBD0825247.1"/>
    </source>
</evidence>
<protein>
    <submittedName>
        <fullName evidence="1">NRDE family protein</fullName>
    </submittedName>
</protein>
<accession>A0A8J6PZP7</accession>
<organism evidence="1 2">
    <name type="scientific">Aestuariibaculum marinum</name>
    <dbReference type="NCBI Taxonomy" id="2683592"/>
    <lineage>
        <taxon>Bacteria</taxon>
        <taxon>Pseudomonadati</taxon>
        <taxon>Bacteroidota</taxon>
        <taxon>Flavobacteriia</taxon>
        <taxon>Flavobacteriales</taxon>
        <taxon>Flavobacteriaceae</taxon>
    </lineage>
</organism>